<protein>
    <submittedName>
        <fullName evidence="3">Uncharacterized protein</fullName>
    </submittedName>
</protein>
<comment type="caution">
    <text evidence="3">The sequence shown here is derived from an EMBL/GenBank/DDBJ whole genome shotgun (WGS) entry which is preliminary data.</text>
</comment>
<dbReference type="RefSeq" id="WP_416342487.1">
    <property type="nucleotide sequence ID" value="NZ_JALQCY010000001.1"/>
</dbReference>
<feature type="region of interest" description="Disordered" evidence="1">
    <location>
        <begin position="41"/>
        <end position="139"/>
    </location>
</feature>
<sequence>MKARSTWIVTGALGAVGLGAGVAAAQGTFDRAPSDEVVASAVQVGDDGTTTDSATATGPAGPSPAAVQNGTSITTVTAGSVATPSTAPTTQTAGTAASVQSAPTAQTAQTPASPVTASTPASPVTPQSAQTAQTAASAG</sequence>
<proteinExistence type="predicted"/>
<name>A0ABT0IZF9_9MICO</name>
<keyword evidence="4" id="KW-1185">Reference proteome</keyword>
<keyword evidence="2" id="KW-0732">Signal</keyword>
<reference evidence="3 4" key="1">
    <citation type="submission" date="2022-02" db="EMBL/GenBank/DDBJ databases">
        <title>The car tank lid bacteriome: a reservoir of bacteria with potential in bioremediation of fuel.</title>
        <authorList>
            <person name="Vidal-Verdu A."/>
            <person name="Gomez-Martinez D."/>
            <person name="Latorre-Perez A."/>
            <person name="Pereto J."/>
            <person name="Porcar M."/>
        </authorList>
    </citation>
    <scope>NUCLEOTIDE SEQUENCE [LARGE SCALE GENOMIC DNA]</scope>
    <source>
        <strain evidence="3 4">4D.3</strain>
    </source>
</reference>
<feature type="chain" id="PRO_5046546019" evidence="2">
    <location>
        <begin position="26"/>
        <end position="139"/>
    </location>
</feature>
<feature type="signal peptide" evidence="2">
    <location>
        <begin position="1"/>
        <end position="25"/>
    </location>
</feature>
<evidence type="ECO:0000313" key="4">
    <source>
        <dbReference type="Proteomes" id="UP001651050"/>
    </source>
</evidence>
<evidence type="ECO:0000256" key="1">
    <source>
        <dbReference type="SAM" id="MobiDB-lite"/>
    </source>
</evidence>
<dbReference type="EMBL" id="JALQCY010000001">
    <property type="protein sequence ID" value="MCK9792630.1"/>
    <property type="molecule type" value="Genomic_DNA"/>
</dbReference>
<organism evidence="3 4">
    <name type="scientific">Isoptericola peretonis</name>
    <dbReference type="NCBI Taxonomy" id="2918523"/>
    <lineage>
        <taxon>Bacteria</taxon>
        <taxon>Bacillati</taxon>
        <taxon>Actinomycetota</taxon>
        <taxon>Actinomycetes</taxon>
        <taxon>Micrococcales</taxon>
        <taxon>Promicromonosporaceae</taxon>
        <taxon>Isoptericola</taxon>
    </lineage>
</organism>
<evidence type="ECO:0000256" key="2">
    <source>
        <dbReference type="SAM" id="SignalP"/>
    </source>
</evidence>
<accession>A0ABT0IZF9</accession>
<feature type="compositionally biased region" description="Low complexity" evidence="1">
    <location>
        <begin position="74"/>
        <end position="139"/>
    </location>
</feature>
<feature type="compositionally biased region" description="Low complexity" evidence="1">
    <location>
        <begin position="45"/>
        <end position="66"/>
    </location>
</feature>
<evidence type="ECO:0000313" key="3">
    <source>
        <dbReference type="EMBL" id="MCK9792630.1"/>
    </source>
</evidence>
<dbReference type="Proteomes" id="UP001651050">
    <property type="component" value="Unassembled WGS sequence"/>
</dbReference>
<gene>
    <name evidence="3" type="ORF">M1843_02575</name>
</gene>